<accession>A0A6G0ZMS5</accession>
<evidence type="ECO:0000313" key="2">
    <source>
        <dbReference type="EMBL" id="KAF0772475.1"/>
    </source>
</evidence>
<feature type="compositionally biased region" description="Acidic residues" evidence="1">
    <location>
        <begin position="172"/>
        <end position="185"/>
    </location>
</feature>
<dbReference type="AlphaFoldDB" id="A0A6G0ZMS5"/>
<protein>
    <submittedName>
        <fullName evidence="2">ACYPI000472 protein</fullName>
    </submittedName>
</protein>
<name>A0A6G0ZMS5_APHCR</name>
<organism evidence="2 3">
    <name type="scientific">Aphis craccivora</name>
    <name type="common">Cowpea aphid</name>
    <dbReference type="NCBI Taxonomy" id="307492"/>
    <lineage>
        <taxon>Eukaryota</taxon>
        <taxon>Metazoa</taxon>
        <taxon>Ecdysozoa</taxon>
        <taxon>Arthropoda</taxon>
        <taxon>Hexapoda</taxon>
        <taxon>Insecta</taxon>
        <taxon>Pterygota</taxon>
        <taxon>Neoptera</taxon>
        <taxon>Paraneoptera</taxon>
        <taxon>Hemiptera</taxon>
        <taxon>Sternorrhyncha</taxon>
        <taxon>Aphidomorpha</taxon>
        <taxon>Aphidoidea</taxon>
        <taxon>Aphididae</taxon>
        <taxon>Aphidini</taxon>
        <taxon>Aphis</taxon>
        <taxon>Aphis</taxon>
    </lineage>
</organism>
<keyword evidence="3" id="KW-1185">Reference proteome</keyword>
<feature type="compositionally biased region" description="Pro residues" evidence="1">
    <location>
        <begin position="190"/>
        <end position="201"/>
    </location>
</feature>
<evidence type="ECO:0000313" key="3">
    <source>
        <dbReference type="Proteomes" id="UP000478052"/>
    </source>
</evidence>
<dbReference type="OrthoDB" id="6626054at2759"/>
<sequence length="209" mass="22177">MNPDEQDSAELPKTIKESGKKVLKTAKSIANQRGVGLLNGFTGMLKGANGAFDFFGKFLQGRSKNVKDLAKESLNMASSFSDTATNGAKNVMNSARTIGGKGAKTLYNTLQKTTSFGKNLTKLGGTVLNTPISVGEDLASSVNGFAKVPSKLSRMASGLVKPVVNYFGLKSDEDESEEENDENPSDAEPPITPKTPPPSPPKKLIKKKP</sequence>
<evidence type="ECO:0000256" key="1">
    <source>
        <dbReference type="SAM" id="MobiDB-lite"/>
    </source>
</evidence>
<feature type="region of interest" description="Disordered" evidence="1">
    <location>
        <begin position="170"/>
        <end position="209"/>
    </location>
</feature>
<dbReference type="EMBL" id="VUJU01000170">
    <property type="protein sequence ID" value="KAF0772475.1"/>
    <property type="molecule type" value="Genomic_DNA"/>
</dbReference>
<dbReference type="Proteomes" id="UP000478052">
    <property type="component" value="Unassembled WGS sequence"/>
</dbReference>
<gene>
    <name evidence="2" type="ORF">FWK35_00006584</name>
</gene>
<reference evidence="2 3" key="1">
    <citation type="submission" date="2019-08" db="EMBL/GenBank/DDBJ databases">
        <title>Whole genome of Aphis craccivora.</title>
        <authorList>
            <person name="Voronova N.V."/>
            <person name="Shulinski R.S."/>
            <person name="Bandarenka Y.V."/>
            <person name="Zhorov D.G."/>
            <person name="Warner D."/>
        </authorList>
    </citation>
    <scope>NUCLEOTIDE SEQUENCE [LARGE SCALE GENOMIC DNA]</scope>
    <source>
        <strain evidence="2">180601</strain>
        <tissue evidence="2">Whole Body</tissue>
    </source>
</reference>
<proteinExistence type="predicted"/>
<comment type="caution">
    <text evidence="2">The sequence shown here is derived from an EMBL/GenBank/DDBJ whole genome shotgun (WGS) entry which is preliminary data.</text>
</comment>